<sequence length="125" mass="13720">MPDFVRQRRGARADRTGRGAEAIARAALLAEGWQVLAERHRTPAGELDLIAEKDGLLAFIEVKARPSWREAAFALTPRQQARLMAAAEIWLASHPGHGRAGIRFDVMLVAADGSLRRIADALRES</sequence>
<proteinExistence type="inferred from homology"/>
<dbReference type="HAMAP" id="MF_00048">
    <property type="entry name" value="UPF0102"/>
    <property type="match status" value="1"/>
</dbReference>
<dbReference type="InterPro" id="IPR011335">
    <property type="entry name" value="Restrct_endonuc-II-like"/>
</dbReference>
<dbReference type="Proteomes" id="UP001305521">
    <property type="component" value="Chromosome"/>
</dbReference>
<name>A0ABZ0PQ69_9PROT</name>
<comment type="similarity">
    <text evidence="1 2">Belongs to the UPF0102 family.</text>
</comment>
<dbReference type="InterPro" id="IPR011856">
    <property type="entry name" value="tRNA_endonuc-like_dom_sf"/>
</dbReference>
<evidence type="ECO:0000256" key="1">
    <source>
        <dbReference type="ARBA" id="ARBA00006738"/>
    </source>
</evidence>
<organism evidence="3 4">
    <name type="scientific">Sediminicoccus rosea</name>
    <dbReference type="NCBI Taxonomy" id="1225128"/>
    <lineage>
        <taxon>Bacteria</taxon>
        <taxon>Pseudomonadati</taxon>
        <taxon>Pseudomonadota</taxon>
        <taxon>Alphaproteobacteria</taxon>
        <taxon>Acetobacterales</taxon>
        <taxon>Roseomonadaceae</taxon>
        <taxon>Sediminicoccus</taxon>
    </lineage>
</organism>
<evidence type="ECO:0000313" key="3">
    <source>
        <dbReference type="EMBL" id="WPB87680.1"/>
    </source>
</evidence>
<dbReference type="EMBL" id="CP137852">
    <property type="protein sequence ID" value="WPB87680.1"/>
    <property type="molecule type" value="Genomic_DNA"/>
</dbReference>
<protein>
    <recommendedName>
        <fullName evidence="2">UPF0102 protein R9Z33_08995</fullName>
    </recommendedName>
</protein>
<evidence type="ECO:0000256" key="2">
    <source>
        <dbReference type="HAMAP-Rule" id="MF_00048"/>
    </source>
</evidence>
<accession>A0ABZ0PQ69</accession>
<dbReference type="PANTHER" id="PTHR34039:SF1">
    <property type="entry name" value="UPF0102 PROTEIN YRAN"/>
    <property type="match status" value="1"/>
</dbReference>
<gene>
    <name evidence="3" type="ORF">R9Z33_08995</name>
</gene>
<dbReference type="PANTHER" id="PTHR34039">
    <property type="entry name" value="UPF0102 PROTEIN YRAN"/>
    <property type="match status" value="1"/>
</dbReference>
<dbReference type="Gene3D" id="3.40.1350.10">
    <property type="match status" value="1"/>
</dbReference>
<keyword evidence="4" id="KW-1185">Reference proteome</keyword>
<evidence type="ECO:0000313" key="4">
    <source>
        <dbReference type="Proteomes" id="UP001305521"/>
    </source>
</evidence>
<dbReference type="SUPFAM" id="SSF52980">
    <property type="entry name" value="Restriction endonuclease-like"/>
    <property type="match status" value="1"/>
</dbReference>
<dbReference type="Pfam" id="PF02021">
    <property type="entry name" value="UPF0102"/>
    <property type="match status" value="1"/>
</dbReference>
<dbReference type="InterPro" id="IPR003509">
    <property type="entry name" value="UPF0102_YraN-like"/>
</dbReference>
<reference evidence="3 4" key="1">
    <citation type="submission" date="2023-11" db="EMBL/GenBank/DDBJ databases">
        <title>Arctic aerobic anoxygenic photoheterotroph Sediminicoccus rosea KRV36 adapts its photosynthesis to long days of polar summer.</title>
        <authorList>
            <person name="Tomasch J."/>
            <person name="Kopejtka K."/>
            <person name="Bily T."/>
            <person name="Gardiner A.T."/>
            <person name="Gardian Z."/>
            <person name="Shivaramu S."/>
            <person name="Koblizek M."/>
            <person name="Engelhardt F."/>
            <person name="Kaftan D."/>
        </authorList>
    </citation>
    <scope>NUCLEOTIDE SEQUENCE [LARGE SCALE GENOMIC DNA]</scope>
    <source>
        <strain evidence="3 4">R-30</strain>
    </source>
</reference>